<dbReference type="AlphaFoldDB" id="A0A0D3FFQ4"/>
<dbReference type="STRING" id="65489.A0A0D3FFQ4"/>
<evidence type="ECO:0008006" key="3">
    <source>
        <dbReference type="Google" id="ProtNLM"/>
    </source>
</evidence>
<dbReference type="PaxDb" id="65489-OBART03G09150.1"/>
<reference evidence="1" key="1">
    <citation type="journal article" date="2009" name="Rice">
        <title>De Novo Next Generation Sequencing of Plant Genomes.</title>
        <authorList>
            <person name="Rounsley S."/>
            <person name="Marri P.R."/>
            <person name="Yu Y."/>
            <person name="He R."/>
            <person name="Sisneros N."/>
            <person name="Goicoechea J.L."/>
            <person name="Lee S.J."/>
            <person name="Angelova A."/>
            <person name="Kudrna D."/>
            <person name="Luo M."/>
            <person name="Affourtit J."/>
            <person name="Desany B."/>
            <person name="Knight J."/>
            <person name="Niazi F."/>
            <person name="Egholm M."/>
            <person name="Wing R.A."/>
        </authorList>
    </citation>
    <scope>NUCLEOTIDE SEQUENCE [LARGE SCALE GENOMIC DNA]</scope>
    <source>
        <strain evidence="1">cv. IRGC 105608</strain>
    </source>
</reference>
<dbReference type="PANTHER" id="PTHR37217">
    <property type="entry name" value="EXPRESSED PROTEIN"/>
    <property type="match status" value="1"/>
</dbReference>
<dbReference type="HOGENOM" id="CLU_088088_1_0_1"/>
<dbReference type="eggNOG" id="ENOG502RERW">
    <property type="taxonomic scope" value="Eukaryota"/>
</dbReference>
<dbReference type="PANTHER" id="PTHR37217:SF1">
    <property type="entry name" value="EXPRESSED PROTEIN"/>
    <property type="match status" value="1"/>
</dbReference>
<accession>A0A0D3FFQ4</accession>
<dbReference type="Proteomes" id="UP000026960">
    <property type="component" value="Chromosome 3"/>
</dbReference>
<dbReference type="EnsemblPlants" id="OBART03G09150.1">
    <property type="protein sequence ID" value="OBART03G09150.1"/>
    <property type="gene ID" value="OBART03G09150"/>
</dbReference>
<protein>
    <recommendedName>
        <fullName evidence="3">Methyltransferase type 11 domain-containing protein</fullName>
    </recommendedName>
</protein>
<keyword evidence="2" id="KW-1185">Reference proteome</keyword>
<sequence length="189" mass="20110">MASASASLSLAFSPLLLPTPRPRPYSRPINPGFPTPLRLSLACSPPSRRAGPVAAVPDGVAVADEGHDEVRCFHLEGGGGGRGGGVVEGVPERFDAFDAVFVCYFPGMGVSAAALLKSLAKRCSKGGRVVIFLDQGRQSLEQHRREHPEVVTADLPTRPSLEKATAGSKFEILEFVDEPTLYLAVLQFQ</sequence>
<evidence type="ECO:0000313" key="1">
    <source>
        <dbReference type="EnsemblPlants" id="OBART03G09150.1"/>
    </source>
</evidence>
<name>A0A0D3FFQ4_9ORYZ</name>
<proteinExistence type="predicted"/>
<dbReference type="GO" id="GO:0009507">
    <property type="term" value="C:chloroplast"/>
    <property type="evidence" value="ECO:0007669"/>
    <property type="project" value="TreeGrafter"/>
</dbReference>
<organism evidence="1">
    <name type="scientific">Oryza barthii</name>
    <dbReference type="NCBI Taxonomy" id="65489"/>
    <lineage>
        <taxon>Eukaryota</taxon>
        <taxon>Viridiplantae</taxon>
        <taxon>Streptophyta</taxon>
        <taxon>Embryophyta</taxon>
        <taxon>Tracheophyta</taxon>
        <taxon>Spermatophyta</taxon>
        <taxon>Magnoliopsida</taxon>
        <taxon>Liliopsida</taxon>
        <taxon>Poales</taxon>
        <taxon>Poaceae</taxon>
        <taxon>BOP clade</taxon>
        <taxon>Oryzoideae</taxon>
        <taxon>Oryzeae</taxon>
        <taxon>Oryzinae</taxon>
        <taxon>Oryza</taxon>
    </lineage>
</organism>
<reference evidence="1" key="2">
    <citation type="submission" date="2015-03" db="UniProtKB">
        <authorList>
            <consortium name="EnsemblPlants"/>
        </authorList>
    </citation>
    <scope>IDENTIFICATION</scope>
</reference>
<dbReference type="Gramene" id="OBART03G09150.1">
    <property type="protein sequence ID" value="OBART03G09150.1"/>
    <property type="gene ID" value="OBART03G09150"/>
</dbReference>
<evidence type="ECO:0000313" key="2">
    <source>
        <dbReference type="Proteomes" id="UP000026960"/>
    </source>
</evidence>